<name>A0A7M1RWU6_9CAUD</name>
<dbReference type="PROSITE" id="PS51199">
    <property type="entry name" value="SF4_HELICASE"/>
    <property type="match status" value="1"/>
</dbReference>
<reference evidence="2 3" key="1">
    <citation type="submission" date="2020-07" db="EMBL/GenBank/DDBJ databases">
        <title>Taxonomic proposal: Crassvirales, a new order of highly abundant and diverse bacterial viruses.</title>
        <authorList>
            <person name="Shkoporov A.N."/>
            <person name="Stockdale S.R."/>
            <person name="Guerin E."/>
            <person name="Ross R.P."/>
            <person name="Hill C."/>
        </authorList>
    </citation>
    <scope>NUCLEOTIDE SEQUENCE [LARGE SCALE GENOMIC DNA]</scope>
</reference>
<dbReference type="PANTHER" id="PTHR30153:SF2">
    <property type="entry name" value="REPLICATIVE DNA HELICASE"/>
    <property type="match status" value="1"/>
</dbReference>
<keyword evidence="2" id="KW-0347">Helicase</keyword>
<feature type="domain" description="SF4 helicase" evidence="1">
    <location>
        <begin position="29"/>
        <end position="313"/>
    </location>
</feature>
<dbReference type="SUPFAM" id="SSF52540">
    <property type="entry name" value="P-loop containing nucleoside triphosphate hydrolases"/>
    <property type="match status" value="1"/>
</dbReference>
<evidence type="ECO:0000313" key="2">
    <source>
        <dbReference type="EMBL" id="QOR58139.1"/>
    </source>
</evidence>
<organism evidence="2 3">
    <name type="scientific">uncultured phage cr55_1</name>
    <dbReference type="NCBI Taxonomy" id="2772060"/>
    <lineage>
        <taxon>Viruses</taxon>
        <taxon>Duplodnaviria</taxon>
        <taxon>Heunggongvirae</taxon>
        <taxon>Uroviricota</taxon>
        <taxon>Caudoviricetes</taxon>
        <taxon>Crassvirales</taxon>
        <taxon>Suoliviridae</taxon>
        <taxon>Boorivirinae</taxon>
        <taxon>Culoivirus</taxon>
        <taxon>Culoivirus intestinalis</taxon>
    </lineage>
</organism>
<dbReference type="EMBL" id="MT774376">
    <property type="protein sequence ID" value="QOR58139.1"/>
    <property type="molecule type" value="Genomic_DNA"/>
</dbReference>
<dbReference type="Pfam" id="PF03796">
    <property type="entry name" value="DnaB_C"/>
    <property type="match status" value="1"/>
</dbReference>
<evidence type="ECO:0000259" key="1">
    <source>
        <dbReference type="PROSITE" id="PS51199"/>
    </source>
</evidence>
<dbReference type="InterPro" id="IPR027417">
    <property type="entry name" value="P-loop_NTPase"/>
</dbReference>
<dbReference type="GeneID" id="65128594"/>
<dbReference type="GO" id="GO:0005524">
    <property type="term" value="F:ATP binding"/>
    <property type="evidence" value="ECO:0007669"/>
    <property type="project" value="InterPro"/>
</dbReference>
<evidence type="ECO:0000313" key="3">
    <source>
        <dbReference type="Proteomes" id="UP000594086"/>
    </source>
</evidence>
<proteinExistence type="predicted"/>
<dbReference type="RefSeq" id="YP_010110297.1">
    <property type="nucleotide sequence ID" value="NC_055869.1"/>
</dbReference>
<dbReference type="KEGG" id="vg:65128594"/>
<dbReference type="PANTHER" id="PTHR30153">
    <property type="entry name" value="REPLICATIVE DNA HELICASE DNAB"/>
    <property type="match status" value="1"/>
</dbReference>
<sequence>MEQNLSSPLPYKHISVAADEAVTYIKQRKNHEIEPLKSRWNKFNFMCCGGIEPGCVYTIVGASGTGKSSFVNTLETDLIELNPDKELVVLSFSFEMLSSRQVGRKLSNKLRHTTSELYSASEDVSDSLLQDIEKEVEVIKQYPIYYVDESATVSKIEDTITYFQNTIAKDKWLIVFLDHTLLVEGNDTNDERKIIAALERVFIRAKKVGKTSIIQLSQMNRNIEMPERIINPSSHYPMRSDLSSSDSVFQGSDVIAVLSRPETLGITAYGPSRLPVQNKVYLHFLKVREGKLAILEYENDLQYNNLIEVDRSENKPQY</sequence>
<dbReference type="GO" id="GO:0003678">
    <property type="term" value="F:DNA helicase activity"/>
    <property type="evidence" value="ECO:0007669"/>
    <property type="project" value="InterPro"/>
</dbReference>
<accession>A0A7M1RWU6</accession>
<dbReference type="GO" id="GO:0006260">
    <property type="term" value="P:DNA replication"/>
    <property type="evidence" value="ECO:0007669"/>
    <property type="project" value="InterPro"/>
</dbReference>
<dbReference type="Gene3D" id="3.40.50.300">
    <property type="entry name" value="P-loop containing nucleotide triphosphate hydrolases"/>
    <property type="match status" value="1"/>
</dbReference>
<protein>
    <submittedName>
        <fullName evidence="2">DNA helicase</fullName>
    </submittedName>
</protein>
<dbReference type="InterPro" id="IPR007694">
    <property type="entry name" value="DNA_helicase_DnaB-like_C"/>
</dbReference>
<keyword evidence="2" id="KW-0547">Nucleotide-binding</keyword>
<dbReference type="Proteomes" id="UP000594086">
    <property type="component" value="Segment"/>
</dbReference>
<keyword evidence="2" id="KW-0378">Hydrolase</keyword>
<keyword evidence="3" id="KW-1185">Reference proteome</keyword>
<keyword evidence="2" id="KW-0067">ATP-binding</keyword>